<feature type="compositionally biased region" description="Low complexity" evidence="1">
    <location>
        <begin position="9"/>
        <end position="18"/>
    </location>
</feature>
<feature type="region of interest" description="Disordered" evidence="1">
    <location>
        <begin position="1"/>
        <end position="34"/>
    </location>
</feature>
<proteinExistence type="predicted"/>
<keyword evidence="3" id="KW-1185">Reference proteome</keyword>
<feature type="region of interest" description="Disordered" evidence="1">
    <location>
        <begin position="321"/>
        <end position="365"/>
    </location>
</feature>
<organism evidence="2 3">
    <name type="scientific">Lentinus tigrinus ALCF2SS1-6</name>
    <dbReference type="NCBI Taxonomy" id="1328759"/>
    <lineage>
        <taxon>Eukaryota</taxon>
        <taxon>Fungi</taxon>
        <taxon>Dikarya</taxon>
        <taxon>Basidiomycota</taxon>
        <taxon>Agaricomycotina</taxon>
        <taxon>Agaricomycetes</taxon>
        <taxon>Polyporales</taxon>
        <taxon>Polyporaceae</taxon>
        <taxon>Lentinus</taxon>
    </lineage>
</organism>
<feature type="compositionally biased region" description="Polar residues" evidence="1">
    <location>
        <begin position="634"/>
        <end position="645"/>
    </location>
</feature>
<sequence>MADEDDSMSSDWESSSTSPNLSEQCSTPVTAINTGREEKSIYDWAFHNTQRSNNNVQSSGAHGIKEDPRLHTPVLLPGPERRTGTNHSTRIVPHDLSYHQGSSRQRSVNVAVSDSLDGVSTGAPRSEWELPDYAVGGPSDGPQIRGNPSKEDVRDRLTLQRPLTMGFNKSTPAVRERHVDESYVSVPYQTNTDQLTTKHKSGNAVIHSKATRVIAPGPLAPVPPVRYNGIADTVGPVEHRAGNNSRHAFGENSGHKSTPIEQMHEETPNASNPADVLNATTSPSPFAHATGYKTQQAEPPGYGRQGYGRKVRDSMAIEQTYKKSPAASDSTKDPELHATTSPLPPTHAIGHGNQQTEPPENGTSHRVYEGDARQTYKTILVASNPPTDSGPRMTTLCPPSVYATGNGNQQDTPAVHRTGSRMVVTGFTSRIVTAPEIRRFASQDSFAEVIRKLYLPPDVPRWQQLVRAAVLIVGTVEEWVAEYATRSLDFSLTTPEFGESKEWIAEWLELQPLSRFPGTQSSIDHPSALLHPENIHPSEWALFWAHSRQVIFGVLLGLKLCSSHVDPGVVRSCRMENELWMAWMDDVTWVLESLLTLHGKTLLHPYVKFRLSSSIFVPRGSTGCQKTLDGGQPSMPTGQENNHIIQQKKRQLDSGDHDEGSDTKRPRPSLIQKSVAYRDDYDQQISGNANVDELAGDHEGSSA</sequence>
<name>A0A5C2RU03_9APHY</name>
<gene>
    <name evidence="2" type="ORF">L227DRAFT_567077</name>
</gene>
<dbReference type="OrthoDB" id="2764086at2759"/>
<dbReference type="EMBL" id="ML122302">
    <property type="protein sequence ID" value="RPD54701.1"/>
    <property type="molecule type" value="Genomic_DNA"/>
</dbReference>
<feature type="compositionally biased region" description="Basic and acidic residues" evidence="1">
    <location>
        <begin position="650"/>
        <end position="665"/>
    </location>
</feature>
<evidence type="ECO:0000313" key="2">
    <source>
        <dbReference type="EMBL" id="RPD54701.1"/>
    </source>
</evidence>
<dbReference type="Proteomes" id="UP000313359">
    <property type="component" value="Unassembled WGS sequence"/>
</dbReference>
<feature type="region of interest" description="Disordered" evidence="1">
    <location>
        <begin position="239"/>
        <end position="308"/>
    </location>
</feature>
<feature type="region of interest" description="Disordered" evidence="1">
    <location>
        <begin position="625"/>
        <end position="703"/>
    </location>
</feature>
<feature type="compositionally biased region" description="Polar residues" evidence="1">
    <location>
        <begin position="268"/>
        <end position="284"/>
    </location>
</feature>
<feature type="compositionally biased region" description="Polar residues" evidence="1">
    <location>
        <begin position="352"/>
        <end position="364"/>
    </location>
</feature>
<dbReference type="AlphaFoldDB" id="A0A5C2RU03"/>
<feature type="compositionally biased region" description="Polar residues" evidence="1">
    <location>
        <begin position="99"/>
        <end position="112"/>
    </location>
</feature>
<reference evidence="2" key="1">
    <citation type="journal article" date="2018" name="Genome Biol. Evol.">
        <title>Genomics and development of Lentinus tigrinus, a white-rot wood-decaying mushroom with dimorphic fruiting bodies.</title>
        <authorList>
            <person name="Wu B."/>
            <person name="Xu Z."/>
            <person name="Knudson A."/>
            <person name="Carlson A."/>
            <person name="Chen N."/>
            <person name="Kovaka S."/>
            <person name="LaButti K."/>
            <person name="Lipzen A."/>
            <person name="Pennachio C."/>
            <person name="Riley R."/>
            <person name="Schakwitz W."/>
            <person name="Umezawa K."/>
            <person name="Ohm R.A."/>
            <person name="Grigoriev I.V."/>
            <person name="Nagy L.G."/>
            <person name="Gibbons J."/>
            <person name="Hibbett D."/>
        </authorList>
    </citation>
    <scope>NUCLEOTIDE SEQUENCE [LARGE SCALE GENOMIC DNA]</scope>
    <source>
        <strain evidence="2">ALCF2SS1-6</strain>
    </source>
</reference>
<accession>A0A5C2RU03</accession>
<feature type="region of interest" description="Disordered" evidence="1">
    <location>
        <begin position="51"/>
        <end position="152"/>
    </location>
</feature>
<evidence type="ECO:0000256" key="1">
    <source>
        <dbReference type="SAM" id="MobiDB-lite"/>
    </source>
</evidence>
<feature type="compositionally biased region" description="Polar residues" evidence="1">
    <location>
        <begin position="19"/>
        <end position="33"/>
    </location>
</feature>
<protein>
    <submittedName>
        <fullName evidence="2">Uncharacterized protein</fullName>
    </submittedName>
</protein>
<feature type="compositionally biased region" description="Polar residues" evidence="1">
    <location>
        <begin position="51"/>
        <end position="60"/>
    </location>
</feature>
<evidence type="ECO:0000313" key="3">
    <source>
        <dbReference type="Proteomes" id="UP000313359"/>
    </source>
</evidence>